<evidence type="ECO:0000313" key="9">
    <source>
        <dbReference type="Proteomes" id="UP000831921"/>
    </source>
</evidence>
<accession>A0ABY5MTY8</accession>
<organism evidence="8 9">
    <name type="scientific">Sphingomonas glaciei</name>
    <dbReference type="NCBI Taxonomy" id="2938948"/>
    <lineage>
        <taxon>Bacteria</taxon>
        <taxon>Pseudomonadati</taxon>
        <taxon>Pseudomonadota</taxon>
        <taxon>Alphaproteobacteria</taxon>
        <taxon>Sphingomonadales</taxon>
        <taxon>Sphingomonadaceae</taxon>
        <taxon>Sphingomonas</taxon>
    </lineage>
</organism>
<dbReference type="Gene3D" id="1.10.357.10">
    <property type="entry name" value="Tetracycline Repressor, domain 2"/>
    <property type="match status" value="1"/>
</dbReference>
<proteinExistence type="inferred from homology"/>
<comment type="pathway">
    <text evidence="1">Cofactor biosynthesis; ubiquinone biosynthesis.</text>
</comment>
<dbReference type="InterPro" id="IPR012762">
    <property type="entry name" value="Ubiq_biosynth_COQ9"/>
</dbReference>
<dbReference type="PANTHER" id="PTHR21427">
    <property type="entry name" value="UBIQUINONE BIOSYNTHESIS PROTEIN COQ9, MITOCHONDRIAL"/>
    <property type="match status" value="1"/>
</dbReference>
<evidence type="ECO:0000259" key="7">
    <source>
        <dbReference type="Pfam" id="PF08511"/>
    </source>
</evidence>
<evidence type="ECO:0000256" key="5">
    <source>
        <dbReference type="ARBA" id="ARBA00023121"/>
    </source>
</evidence>
<reference evidence="8 9" key="1">
    <citation type="submission" date="2022-05" db="EMBL/GenBank/DDBJ databases">
        <title>S8-45 Sphingomonas ultraviolaceadurans.</title>
        <authorList>
            <person name="Liu Y."/>
        </authorList>
    </citation>
    <scope>NUCLEOTIDE SEQUENCE [LARGE SCALE GENOMIC DNA]</scope>
    <source>
        <strain evidence="8 9">S8-45</strain>
    </source>
</reference>
<comment type="function">
    <text evidence="6">Membrane-associated protein that warps the membrane surface to access and bind aromatic isoprenes with high specificity, including ubiquinone (CoQ) isoprene intermediates and presents them directly to COQ7, therefore facilitating the COQ7-mediated hydroxylase step. Participates in the biosynthesis of coenzyme Q, also named ubiquinone, an essential lipid-soluble electron transporter for aerobic cellular respiration.</text>
</comment>
<keyword evidence="3" id="KW-0831">Ubiquinone biosynthesis</keyword>
<dbReference type="InterPro" id="IPR013718">
    <property type="entry name" value="COQ9_C"/>
</dbReference>
<evidence type="ECO:0000256" key="3">
    <source>
        <dbReference type="ARBA" id="ARBA00022688"/>
    </source>
</evidence>
<dbReference type="EMBL" id="CP097253">
    <property type="protein sequence ID" value="UUR07241.1"/>
    <property type="molecule type" value="Genomic_DNA"/>
</dbReference>
<feature type="domain" description="COQ9 C-terminal" evidence="7">
    <location>
        <begin position="122"/>
        <end position="192"/>
    </location>
</feature>
<dbReference type="PANTHER" id="PTHR21427:SF19">
    <property type="entry name" value="UBIQUINONE BIOSYNTHESIS PROTEIN COQ9, MITOCHONDRIAL"/>
    <property type="match status" value="1"/>
</dbReference>
<keyword evidence="5" id="KW-0446">Lipid-binding</keyword>
<dbReference type="RefSeq" id="WP_249454829.1">
    <property type="nucleotide sequence ID" value="NZ_CP097253.1"/>
</dbReference>
<gene>
    <name evidence="8" type="ORF">M1K48_09835</name>
</gene>
<evidence type="ECO:0000256" key="2">
    <source>
        <dbReference type="ARBA" id="ARBA00010766"/>
    </source>
</evidence>
<keyword evidence="4" id="KW-0809">Transit peptide</keyword>
<evidence type="ECO:0000256" key="6">
    <source>
        <dbReference type="ARBA" id="ARBA00058104"/>
    </source>
</evidence>
<name>A0ABY5MTY8_9SPHN</name>
<evidence type="ECO:0000256" key="4">
    <source>
        <dbReference type="ARBA" id="ARBA00022946"/>
    </source>
</evidence>
<dbReference type="Proteomes" id="UP000831921">
    <property type="component" value="Chromosome"/>
</dbReference>
<dbReference type="Pfam" id="PF08511">
    <property type="entry name" value="COQ9"/>
    <property type="match status" value="1"/>
</dbReference>
<sequence>MTDVATLSPVRATALDLALAIGENAAFDGWTAAAVEAAALGEGVDPALAALAVPDDAVGLIDLYGQGVDKALAEALPPETLAAMKIRERIRALVWSRLQIQEPAKEAIRRALSILAMPQNAAAAARLSWRSADVMWRMAGDTATDYNHYTKRAILSAVYGSTLLVWLGDDSEGAAETAAFLDRRIDNVMHFEKWKAGLGKSERPSLTRFLGRLRYPPR</sequence>
<evidence type="ECO:0000256" key="1">
    <source>
        <dbReference type="ARBA" id="ARBA00004749"/>
    </source>
</evidence>
<dbReference type="NCBIfam" id="TIGR02396">
    <property type="entry name" value="diverge_rpsU"/>
    <property type="match status" value="1"/>
</dbReference>
<evidence type="ECO:0000313" key="8">
    <source>
        <dbReference type="EMBL" id="UUR07241.1"/>
    </source>
</evidence>
<keyword evidence="9" id="KW-1185">Reference proteome</keyword>
<protein>
    <submittedName>
        <fullName evidence="8">COQ9 family protein</fullName>
    </submittedName>
</protein>
<comment type="similarity">
    <text evidence="2">Belongs to the COQ9 family.</text>
</comment>